<comment type="caution">
    <text evidence="2">The sequence shown here is derived from an EMBL/GenBank/DDBJ whole genome shotgun (WGS) entry which is preliminary data.</text>
</comment>
<sequence>MSFNFLDMLNSNNYTNCEDNQNPQNPNYQNNSTSHDKSNSQNNSNTQINLNYPNNLPSQNILNSRINPNYHYIPNCVNVSHHLIPQNSQNISSYPISLSQNSTPIFVQPTQPSPSSTTQDPKKTKKRVESNAWREVDDEALMSAWCLVGTNSIVGKNQYQNTRWTKVSELYEKCRLENPSEISHKSIDAMRARFSRLNELSNKWLSCVNAVRKRPRKSGTNEHDEEEEAQKLFAFDNNKKRFENVKFFNKIMSKHPKWSLNNNDVLQQETPNTNVDESLRVVYVDESFEGSFQPSNESSKRSRVEEDNSEENPETPESIRYRPEGREA</sequence>
<name>A0AAW1NDQ6_SAPOF</name>
<accession>A0AAW1NDQ6</accession>
<feature type="region of interest" description="Disordered" evidence="1">
    <location>
        <begin position="14"/>
        <end position="55"/>
    </location>
</feature>
<dbReference type="PANTHER" id="PTHR45023">
    <property type="match status" value="1"/>
</dbReference>
<keyword evidence="3" id="KW-1185">Reference proteome</keyword>
<evidence type="ECO:0000313" key="2">
    <source>
        <dbReference type="EMBL" id="KAK9756634.1"/>
    </source>
</evidence>
<evidence type="ECO:0000256" key="1">
    <source>
        <dbReference type="SAM" id="MobiDB-lite"/>
    </source>
</evidence>
<reference evidence="2" key="1">
    <citation type="submission" date="2024-03" db="EMBL/GenBank/DDBJ databases">
        <title>WGS assembly of Saponaria officinalis var. Norfolk2.</title>
        <authorList>
            <person name="Jenkins J."/>
            <person name="Shu S."/>
            <person name="Grimwood J."/>
            <person name="Barry K."/>
            <person name="Goodstein D."/>
            <person name="Schmutz J."/>
            <person name="Leebens-Mack J."/>
            <person name="Osbourn A."/>
        </authorList>
    </citation>
    <scope>NUCLEOTIDE SEQUENCE [LARGE SCALE GENOMIC DNA]</scope>
    <source>
        <strain evidence="2">JIC</strain>
    </source>
</reference>
<feature type="region of interest" description="Disordered" evidence="1">
    <location>
        <begin position="288"/>
        <end position="328"/>
    </location>
</feature>
<feature type="compositionally biased region" description="Low complexity" evidence="1">
    <location>
        <begin position="108"/>
        <end position="119"/>
    </location>
</feature>
<dbReference type="AlphaFoldDB" id="A0AAW1NDQ6"/>
<proteinExistence type="predicted"/>
<organism evidence="2 3">
    <name type="scientific">Saponaria officinalis</name>
    <name type="common">Common soapwort</name>
    <name type="synonym">Lychnis saponaria</name>
    <dbReference type="NCBI Taxonomy" id="3572"/>
    <lineage>
        <taxon>Eukaryota</taxon>
        <taxon>Viridiplantae</taxon>
        <taxon>Streptophyta</taxon>
        <taxon>Embryophyta</taxon>
        <taxon>Tracheophyta</taxon>
        <taxon>Spermatophyta</taxon>
        <taxon>Magnoliopsida</taxon>
        <taxon>eudicotyledons</taxon>
        <taxon>Gunneridae</taxon>
        <taxon>Pentapetalae</taxon>
        <taxon>Caryophyllales</taxon>
        <taxon>Caryophyllaceae</taxon>
        <taxon>Caryophylleae</taxon>
        <taxon>Saponaria</taxon>
    </lineage>
</organism>
<dbReference type="PANTHER" id="PTHR45023:SF4">
    <property type="entry name" value="GLYCINE-RICH PROTEIN-RELATED"/>
    <property type="match status" value="1"/>
</dbReference>
<evidence type="ECO:0000313" key="3">
    <source>
        <dbReference type="Proteomes" id="UP001443914"/>
    </source>
</evidence>
<dbReference type="EMBL" id="JBDFQZ010000001">
    <property type="protein sequence ID" value="KAK9756634.1"/>
    <property type="molecule type" value="Genomic_DNA"/>
</dbReference>
<gene>
    <name evidence="2" type="ORF">RND81_01G110900</name>
</gene>
<dbReference type="Proteomes" id="UP001443914">
    <property type="component" value="Unassembled WGS sequence"/>
</dbReference>
<feature type="compositionally biased region" description="Basic and acidic residues" evidence="1">
    <location>
        <begin position="317"/>
        <end position="328"/>
    </location>
</feature>
<feature type="compositionally biased region" description="Low complexity" evidence="1">
    <location>
        <begin position="20"/>
        <end position="31"/>
    </location>
</feature>
<feature type="compositionally biased region" description="Low complexity" evidence="1">
    <location>
        <begin position="39"/>
        <end position="51"/>
    </location>
</feature>
<protein>
    <submittedName>
        <fullName evidence="2">Uncharacterized protein</fullName>
    </submittedName>
</protein>
<feature type="region of interest" description="Disordered" evidence="1">
    <location>
        <begin position="103"/>
        <end position="130"/>
    </location>
</feature>